<dbReference type="EMBL" id="JAAAHW010012186">
    <property type="protein sequence ID" value="KAF9915424.1"/>
    <property type="molecule type" value="Genomic_DNA"/>
</dbReference>
<keyword evidence="2" id="KW-1185">Reference proteome</keyword>
<protein>
    <submittedName>
        <fullName evidence="1">Uncharacterized protein</fullName>
    </submittedName>
</protein>
<feature type="non-terminal residue" evidence="1">
    <location>
        <position position="118"/>
    </location>
</feature>
<evidence type="ECO:0000313" key="2">
    <source>
        <dbReference type="Proteomes" id="UP000749646"/>
    </source>
</evidence>
<dbReference type="Proteomes" id="UP000749646">
    <property type="component" value="Unassembled WGS sequence"/>
</dbReference>
<name>A0A9P6IGQ6_9FUNG</name>
<sequence>SSISAGDQLFLQDQTTHQMYQNLRWQIPPEPSSSPVSGLPSPSVMFEFFEDLDKHDGLLSGSPAPKVKGPRTITAERRREIIAYWEKNKDKSMTELSEGLNVPRTTLCGIIGPRKARQ</sequence>
<proteinExistence type="predicted"/>
<reference evidence="1" key="1">
    <citation type="journal article" date="2020" name="Fungal Divers.">
        <title>Resolving the Mortierellaceae phylogeny through synthesis of multi-gene phylogenetics and phylogenomics.</title>
        <authorList>
            <person name="Vandepol N."/>
            <person name="Liber J."/>
            <person name="Desiro A."/>
            <person name="Na H."/>
            <person name="Kennedy M."/>
            <person name="Barry K."/>
            <person name="Grigoriev I.V."/>
            <person name="Miller A.N."/>
            <person name="O'Donnell K."/>
            <person name="Stajich J.E."/>
            <person name="Bonito G."/>
        </authorList>
    </citation>
    <scope>NUCLEOTIDE SEQUENCE</scope>
    <source>
        <strain evidence="1">MES-2147</strain>
    </source>
</reference>
<comment type="caution">
    <text evidence="1">The sequence shown here is derived from an EMBL/GenBank/DDBJ whole genome shotgun (WGS) entry which is preliminary data.</text>
</comment>
<accession>A0A9P6IGQ6</accession>
<dbReference type="InterPro" id="IPR009057">
    <property type="entry name" value="Homeodomain-like_sf"/>
</dbReference>
<dbReference type="Gene3D" id="1.10.10.60">
    <property type="entry name" value="Homeodomain-like"/>
    <property type="match status" value="1"/>
</dbReference>
<evidence type="ECO:0000313" key="1">
    <source>
        <dbReference type="EMBL" id="KAF9915424.1"/>
    </source>
</evidence>
<organism evidence="1 2">
    <name type="scientific">Modicella reniformis</name>
    <dbReference type="NCBI Taxonomy" id="1440133"/>
    <lineage>
        <taxon>Eukaryota</taxon>
        <taxon>Fungi</taxon>
        <taxon>Fungi incertae sedis</taxon>
        <taxon>Mucoromycota</taxon>
        <taxon>Mortierellomycotina</taxon>
        <taxon>Mortierellomycetes</taxon>
        <taxon>Mortierellales</taxon>
        <taxon>Mortierellaceae</taxon>
        <taxon>Modicella</taxon>
    </lineage>
</organism>
<dbReference type="AlphaFoldDB" id="A0A9P6IGQ6"/>
<gene>
    <name evidence="1" type="ORF">BGZ65_000752</name>
</gene>
<dbReference type="SUPFAM" id="SSF46689">
    <property type="entry name" value="Homeodomain-like"/>
    <property type="match status" value="1"/>
</dbReference>